<proteinExistence type="predicted"/>
<reference evidence="1 2" key="1">
    <citation type="submission" date="2014-12" db="EMBL/GenBank/DDBJ databases">
        <title>Denitrispirillum autotrophicum gen. nov., sp. nov., Denitrifying, Facultatively Autotrophic Bacteria Isolated from Rice Paddy Soil.</title>
        <authorList>
            <person name="Ishii S."/>
            <person name="Ashida N."/>
            <person name="Ohno H."/>
            <person name="Otsuka S."/>
            <person name="Yokota A."/>
            <person name="Senoo K."/>
        </authorList>
    </citation>
    <scope>NUCLEOTIDE SEQUENCE [LARGE SCALE GENOMIC DNA]</scope>
    <source>
        <strain evidence="1 2">TSA66</strain>
    </source>
</reference>
<evidence type="ECO:0000313" key="1">
    <source>
        <dbReference type="EMBL" id="KIF82652.1"/>
    </source>
</evidence>
<dbReference type="EMBL" id="JWJG01000028">
    <property type="protein sequence ID" value="KIF82652.1"/>
    <property type="molecule type" value="Genomic_DNA"/>
</dbReference>
<name>A0A0C1YPX6_9BURK</name>
<dbReference type="Proteomes" id="UP000031572">
    <property type="component" value="Unassembled WGS sequence"/>
</dbReference>
<accession>A0A0C1YPX6</accession>
<dbReference type="AlphaFoldDB" id="A0A0C1YPX6"/>
<protein>
    <submittedName>
        <fullName evidence="1">Uncharacterized protein</fullName>
    </submittedName>
</protein>
<comment type="caution">
    <text evidence="1">The sequence shown here is derived from an EMBL/GenBank/DDBJ whole genome shotgun (WGS) entry which is preliminary data.</text>
</comment>
<keyword evidence="2" id="KW-1185">Reference proteome</keyword>
<sequence length="77" mass="7870">MAVANEGSVLNVVTLDDGAKIPVFNRTLGINEFDLMRASDGTLGIRKKAGLSTETVPDIVAAIGNPQSVSSQAAAGK</sequence>
<evidence type="ECO:0000313" key="2">
    <source>
        <dbReference type="Proteomes" id="UP000031572"/>
    </source>
</evidence>
<gene>
    <name evidence="1" type="ORF">TSA66_20380</name>
</gene>
<organism evidence="1 2">
    <name type="scientific">Noviherbaspirillum autotrophicum</name>
    <dbReference type="NCBI Taxonomy" id="709839"/>
    <lineage>
        <taxon>Bacteria</taxon>
        <taxon>Pseudomonadati</taxon>
        <taxon>Pseudomonadota</taxon>
        <taxon>Betaproteobacteria</taxon>
        <taxon>Burkholderiales</taxon>
        <taxon>Oxalobacteraceae</taxon>
        <taxon>Noviherbaspirillum</taxon>
    </lineage>
</organism>